<dbReference type="GO" id="GO:0016491">
    <property type="term" value="F:oxidoreductase activity"/>
    <property type="evidence" value="ECO:0007669"/>
    <property type="project" value="UniProtKB-KW"/>
</dbReference>
<name>A0A433XK19_9HYPH</name>
<dbReference type="Gene3D" id="3.40.50.720">
    <property type="entry name" value="NAD(P)-binding Rossmann-like Domain"/>
    <property type="match status" value="1"/>
</dbReference>
<dbReference type="AlphaFoldDB" id="A0A433XK19"/>
<dbReference type="InterPro" id="IPR002347">
    <property type="entry name" value="SDR_fam"/>
</dbReference>
<evidence type="ECO:0000313" key="3">
    <source>
        <dbReference type="EMBL" id="RUT34413.1"/>
    </source>
</evidence>
<evidence type="ECO:0000313" key="4">
    <source>
        <dbReference type="Proteomes" id="UP000281547"/>
    </source>
</evidence>
<dbReference type="RefSeq" id="WP_127186532.1">
    <property type="nucleotide sequence ID" value="NZ_RZNJ01000001.1"/>
</dbReference>
<accession>A0A433XK19</accession>
<reference evidence="3 4" key="1">
    <citation type="journal article" date="2016" name="Int. J. Syst. Evol. Microbiol.">
        <title>Arsenicitalea aurantiaca gen. nov., sp. nov., a new member of the family Hyphomicrobiaceae, isolated from high-arsenic sediment.</title>
        <authorList>
            <person name="Mu Y."/>
            <person name="Zhou L."/>
            <person name="Zeng X.C."/>
            <person name="Liu L."/>
            <person name="Pan Y."/>
            <person name="Chen X."/>
            <person name="Wang J."/>
            <person name="Li S."/>
            <person name="Li W.J."/>
            <person name="Wang Y."/>
        </authorList>
    </citation>
    <scope>NUCLEOTIDE SEQUENCE [LARGE SCALE GENOMIC DNA]</scope>
    <source>
        <strain evidence="3 4">42-50</strain>
    </source>
</reference>
<dbReference type="PRINTS" id="PR00080">
    <property type="entry name" value="SDRFAMILY"/>
</dbReference>
<dbReference type="OrthoDB" id="7568484at2"/>
<dbReference type="PRINTS" id="PR00081">
    <property type="entry name" value="GDHRDH"/>
</dbReference>
<dbReference type="Pfam" id="PF13561">
    <property type="entry name" value="adh_short_C2"/>
    <property type="match status" value="1"/>
</dbReference>
<dbReference type="Proteomes" id="UP000281547">
    <property type="component" value="Unassembled WGS sequence"/>
</dbReference>
<sequence length="256" mass="26587">MKRVLITGAAKGIGEAVAEAFAEDGAALVLFDVDAKGLEALAGRLREKGSRVETVTGSVAVAADCARASETARTAFGGLDVLSHNAGIQRYGTVETTDEALWDETLGVNLKGAFLISRAAMPMLRDSKGAVVHMASVQGVASQAGVTAYSVSKHGLIGLVRSMAVDYAPLGVRVNGIAPGSVDTPMLRESVALAEDPDDVWRQIRDMHPLGRSAEPREVAAAVVFLASDKASFITGEVLRVDGGMRASLGGSPKKE</sequence>
<keyword evidence="4" id="KW-1185">Reference proteome</keyword>
<protein>
    <submittedName>
        <fullName evidence="3">SDR family oxidoreductase</fullName>
    </submittedName>
</protein>
<dbReference type="NCBIfam" id="NF005559">
    <property type="entry name" value="PRK07231.1"/>
    <property type="match status" value="1"/>
</dbReference>
<dbReference type="InterPro" id="IPR036291">
    <property type="entry name" value="NAD(P)-bd_dom_sf"/>
</dbReference>
<organism evidence="3 4">
    <name type="scientific">Arsenicitalea aurantiaca</name>
    <dbReference type="NCBI Taxonomy" id="1783274"/>
    <lineage>
        <taxon>Bacteria</taxon>
        <taxon>Pseudomonadati</taxon>
        <taxon>Pseudomonadota</taxon>
        <taxon>Alphaproteobacteria</taxon>
        <taxon>Hyphomicrobiales</taxon>
        <taxon>Devosiaceae</taxon>
        <taxon>Arsenicitalea</taxon>
    </lineage>
</organism>
<dbReference type="SUPFAM" id="SSF51735">
    <property type="entry name" value="NAD(P)-binding Rossmann-fold domains"/>
    <property type="match status" value="1"/>
</dbReference>
<comment type="similarity">
    <text evidence="1">Belongs to the short-chain dehydrogenases/reductases (SDR) family.</text>
</comment>
<evidence type="ECO:0000256" key="1">
    <source>
        <dbReference type="ARBA" id="ARBA00006484"/>
    </source>
</evidence>
<dbReference type="PANTHER" id="PTHR24321:SF15">
    <property type="entry name" value="OXIDOREDUCTASE UCPA"/>
    <property type="match status" value="1"/>
</dbReference>
<proteinExistence type="inferred from homology"/>
<comment type="caution">
    <text evidence="3">The sequence shown here is derived from an EMBL/GenBank/DDBJ whole genome shotgun (WGS) entry which is preliminary data.</text>
</comment>
<dbReference type="EMBL" id="RZNJ01000001">
    <property type="protein sequence ID" value="RUT34413.1"/>
    <property type="molecule type" value="Genomic_DNA"/>
</dbReference>
<dbReference type="FunFam" id="3.40.50.720:FF:000084">
    <property type="entry name" value="Short-chain dehydrogenase reductase"/>
    <property type="match status" value="1"/>
</dbReference>
<gene>
    <name evidence="3" type="ORF">EMQ25_00160</name>
</gene>
<dbReference type="PROSITE" id="PS00061">
    <property type="entry name" value="ADH_SHORT"/>
    <property type="match status" value="1"/>
</dbReference>
<dbReference type="PANTHER" id="PTHR24321">
    <property type="entry name" value="DEHYDROGENASES, SHORT CHAIN"/>
    <property type="match status" value="1"/>
</dbReference>
<dbReference type="CDD" id="cd05233">
    <property type="entry name" value="SDR_c"/>
    <property type="match status" value="1"/>
</dbReference>
<keyword evidence="2" id="KW-0560">Oxidoreductase</keyword>
<evidence type="ECO:0000256" key="2">
    <source>
        <dbReference type="ARBA" id="ARBA00023002"/>
    </source>
</evidence>
<dbReference type="InterPro" id="IPR020904">
    <property type="entry name" value="Sc_DH/Rdtase_CS"/>
</dbReference>